<evidence type="ECO:0000256" key="1">
    <source>
        <dbReference type="SAM" id="MobiDB-lite"/>
    </source>
</evidence>
<comment type="caution">
    <text evidence="2">The sequence shown here is derived from an EMBL/GenBank/DDBJ whole genome shotgun (WGS) entry which is preliminary data.</text>
</comment>
<accession>A0A2G8S3D5</accession>
<gene>
    <name evidence="2" type="ORF">GSI_09574</name>
</gene>
<feature type="compositionally biased region" description="Basic and acidic residues" evidence="1">
    <location>
        <begin position="213"/>
        <end position="222"/>
    </location>
</feature>
<feature type="compositionally biased region" description="Basic residues" evidence="1">
    <location>
        <begin position="223"/>
        <end position="236"/>
    </location>
</feature>
<feature type="region of interest" description="Disordered" evidence="1">
    <location>
        <begin position="204"/>
        <end position="236"/>
    </location>
</feature>
<reference evidence="2 3" key="1">
    <citation type="journal article" date="2015" name="Sci. Rep.">
        <title>Chromosome-level genome map provides insights into diverse defense mechanisms in the medicinal fungus Ganoderma sinense.</title>
        <authorList>
            <person name="Zhu Y."/>
            <person name="Xu J."/>
            <person name="Sun C."/>
            <person name="Zhou S."/>
            <person name="Xu H."/>
            <person name="Nelson D.R."/>
            <person name="Qian J."/>
            <person name="Song J."/>
            <person name="Luo H."/>
            <person name="Xiang L."/>
            <person name="Li Y."/>
            <person name="Xu Z."/>
            <person name="Ji A."/>
            <person name="Wang L."/>
            <person name="Lu S."/>
            <person name="Hayward A."/>
            <person name="Sun W."/>
            <person name="Li X."/>
            <person name="Schwartz D.C."/>
            <person name="Wang Y."/>
            <person name="Chen S."/>
        </authorList>
    </citation>
    <scope>NUCLEOTIDE SEQUENCE [LARGE SCALE GENOMIC DNA]</scope>
    <source>
        <strain evidence="2 3">ZZ0214-1</strain>
    </source>
</reference>
<dbReference type="Proteomes" id="UP000230002">
    <property type="component" value="Unassembled WGS sequence"/>
</dbReference>
<dbReference type="AlphaFoldDB" id="A0A2G8S3D5"/>
<feature type="region of interest" description="Disordered" evidence="1">
    <location>
        <begin position="71"/>
        <end position="130"/>
    </location>
</feature>
<name>A0A2G8S3D5_9APHY</name>
<dbReference type="EMBL" id="AYKW01000025">
    <property type="protein sequence ID" value="PIL28286.1"/>
    <property type="molecule type" value="Genomic_DNA"/>
</dbReference>
<dbReference type="STRING" id="1077348.A0A2G8S3D5"/>
<organism evidence="2 3">
    <name type="scientific">Ganoderma sinense ZZ0214-1</name>
    <dbReference type="NCBI Taxonomy" id="1077348"/>
    <lineage>
        <taxon>Eukaryota</taxon>
        <taxon>Fungi</taxon>
        <taxon>Dikarya</taxon>
        <taxon>Basidiomycota</taxon>
        <taxon>Agaricomycotina</taxon>
        <taxon>Agaricomycetes</taxon>
        <taxon>Polyporales</taxon>
        <taxon>Polyporaceae</taxon>
        <taxon>Ganoderma</taxon>
    </lineage>
</organism>
<dbReference type="OrthoDB" id="2804180at2759"/>
<proteinExistence type="predicted"/>
<evidence type="ECO:0000313" key="2">
    <source>
        <dbReference type="EMBL" id="PIL28286.1"/>
    </source>
</evidence>
<keyword evidence="3" id="KW-1185">Reference proteome</keyword>
<protein>
    <submittedName>
        <fullName evidence="2">Uncharacterized protein</fullName>
    </submittedName>
</protein>
<sequence>MTPSSVAIPVWYEPASPPTPHPLLASETDIPDLCFDVEPLCREEVDMAKRSAARVRTLKTVPVRAVTLDVLRSSPEEDHPPLDVTDSVTDSDSDSTDSSESASESQDDADMKIPKPSGEVGRPGRGGYSLEQVLNWNPRRMSEFKKMINKLVGECLDPTRSVSGQSLSRVALLRDKALNKFPELDQYENLWPVTDAVKQQLKYTSSKARKHAHDAVTTEAVKKKNGKKLRSRRLQD</sequence>
<evidence type="ECO:0000313" key="3">
    <source>
        <dbReference type="Proteomes" id="UP000230002"/>
    </source>
</evidence>